<protein>
    <recommendedName>
        <fullName evidence="8">Peptidase S54 rhomboid domain-containing protein</fullName>
    </recommendedName>
</protein>
<dbReference type="Gene3D" id="1.20.1540.10">
    <property type="entry name" value="Rhomboid-like"/>
    <property type="match status" value="1"/>
</dbReference>
<keyword evidence="4" id="KW-0378">Hydrolase</keyword>
<dbReference type="GO" id="GO:0004252">
    <property type="term" value="F:serine-type endopeptidase activity"/>
    <property type="evidence" value="ECO:0007669"/>
    <property type="project" value="InterPro"/>
</dbReference>
<sequence length="288" mass="29673">MSTCYRHPDRETGVSCSNCGNPICTDCMTPTPVGMRCPECSRQRTKVHTLRSMAVEPRVTYVLIALNVIVFLGAGASGGGMRGSGSLLFAEGALIGIGAGGEGLIGVAAGEYWRLLTGGFLHAGLLHLGFNMYVLYWLGNMLEPSLGHVRFLALYLASLLAGSFGALLLEPQSFTVGASGAVFGLMGAAFILERARGMDPMQSGLGFVILLNLGLTFVIGNISIGGHIGGLLGGALAALAITRLRRTSSPYPTVAICAAVGAISVAGGVWASVSERAEVIGALITLLG</sequence>
<evidence type="ECO:0000256" key="2">
    <source>
        <dbReference type="ARBA" id="ARBA00009045"/>
    </source>
</evidence>
<name>A0A6J4TAL1_9ACTN</name>
<reference evidence="9" key="1">
    <citation type="submission" date="2020-02" db="EMBL/GenBank/DDBJ databases">
        <authorList>
            <person name="Meier V. D."/>
        </authorList>
    </citation>
    <scope>NUCLEOTIDE SEQUENCE</scope>
    <source>
        <strain evidence="9">AVDCRST_MAG69</strain>
    </source>
</reference>
<dbReference type="Pfam" id="PF01694">
    <property type="entry name" value="Rhomboid"/>
    <property type="match status" value="1"/>
</dbReference>
<dbReference type="GO" id="GO:0016020">
    <property type="term" value="C:membrane"/>
    <property type="evidence" value="ECO:0007669"/>
    <property type="project" value="UniProtKB-SubCell"/>
</dbReference>
<evidence type="ECO:0000259" key="8">
    <source>
        <dbReference type="Pfam" id="PF01694"/>
    </source>
</evidence>
<dbReference type="InterPro" id="IPR050925">
    <property type="entry name" value="Rhomboid_protease_S54"/>
</dbReference>
<keyword evidence="5 7" id="KW-1133">Transmembrane helix</keyword>
<organism evidence="9">
    <name type="scientific">uncultured Solirubrobacteraceae bacterium</name>
    <dbReference type="NCBI Taxonomy" id="1162706"/>
    <lineage>
        <taxon>Bacteria</taxon>
        <taxon>Bacillati</taxon>
        <taxon>Actinomycetota</taxon>
        <taxon>Thermoleophilia</taxon>
        <taxon>Solirubrobacterales</taxon>
        <taxon>Solirubrobacteraceae</taxon>
        <taxon>environmental samples</taxon>
    </lineage>
</organism>
<dbReference type="InterPro" id="IPR022764">
    <property type="entry name" value="Peptidase_S54_rhomboid_dom"/>
</dbReference>
<feature type="transmembrane region" description="Helical" evidence="7">
    <location>
        <begin position="151"/>
        <end position="168"/>
    </location>
</feature>
<evidence type="ECO:0000313" key="9">
    <source>
        <dbReference type="EMBL" id="CAA9517908.1"/>
    </source>
</evidence>
<evidence type="ECO:0000256" key="7">
    <source>
        <dbReference type="SAM" id="Phobius"/>
    </source>
</evidence>
<feature type="domain" description="Peptidase S54 rhomboid" evidence="8">
    <location>
        <begin position="110"/>
        <end position="241"/>
    </location>
</feature>
<feature type="transmembrane region" description="Helical" evidence="7">
    <location>
        <begin position="120"/>
        <end position="139"/>
    </location>
</feature>
<gene>
    <name evidence="9" type="ORF">AVDCRST_MAG69-2882</name>
</gene>
<evidence type="ECO:0000256" key="3">
    <source>
        <dbReference type="ARBA" id="ARBA00022692"/>
    </source>
</evidence>
<evidence type="ECO:0000256" key="4">
    <source>
        <dbReference type="ARBA" id="ARBA00022801"/>
    </source>
</evidence>
<feature type="transmembrane region" description="Helical" evidence="7">
    <location>
        <begin position="251"/>
        <end position="273"/>
    </location>
</feature>
<comment type="similarity">
    <text evidence="2">Belongs to the peptidase S54 family.</text>
</comment>
<feature type="transmembrane region" description="Helical" evidence="7">
    <location>
        <begin position="174"/>
        <end position="192"/>
    </location>
</feature>
<evidence type="ECO:0000256" key="5">
    <source>
        <dbReference type="ARBA" id="ARBA00022989"/>
    </source>
</evidence>
<evidence type="ECO:0000256" key="6">
    <source>
        <dbReference type="ARBA" id="ARBA00023136"/>
    </source>
</evidence>
<dbReference type="EMBL" id="CADCVP010000317">
    <property type="protein sequence ID" value="CAA9517908.1"/>
    <property type="molecule type" value="Genomic_DNA"/>
</dbReference>
<keyword evidence="6 7" id="KW-0472">Membrane</keyword>
<comment type="subcellular location">
    <subcellularLocation>
        <location evidence="1">Membrane</location>
        <topology evidence="1">Multi-pass membrane protein</topology>
    </subcellularLocation>
</comment>
<proteinExistence type="inferred from homology"/>
<dbReference type="InterPro" id="IPR035952">
    <property type="entry name" value="Rhomboid-like_sf"/>
</dbReference>
<dbReference type="SUPFAM" id="SSF144091">
    <property type="entry name" value="Rhomboid-like"/>
    <property type="match status" value="1"/>
</dbReference>
<feature type="transmembrane region" description="Helical" evidence="7">
    <location>
        <begin position="88"/>
        <end position="108"/>
    </location>
</feature>
<dbReference type="AlphaFoldDB" id="A0A6J4TAL1"/>
<accession>A0A6J4TAL1</accession>
<dbReference type="PANTHER" id="PTHR43731:SF14">
    <property type="entry name" value="PRESENILIN-ASSOCIATED RHOMBOID-LIKE PROTEIN, MITOCHONDRIAL"/>
    <property type="match status" value="1"/>
</dbReference>
<evidence type="ECO:0000256" key="1">
    <source>
        <dbReference type="ARBA" id="ARBA00004141"/>
    </source>
</evidence>
<dbReference type="PANTHER" id="PTHR43731">
    <property type="entry name" value="RHOMBOID PROTEASE"/>
    <property type="match status" value="1"/>
</dbReference>
<feature type="transmembrane region" description="Helical" evidence="7">
    <location>
        <begin position="204"/>
        <end position="222"/>
    </location>
</feature>
<feature type="transmembrane region" description="Helical" evidence="7">
    <location>
        <begin position="59"/>
        <end position="76"/>
    </location>
</feature>
<keyword evidence="3 7" id="KW-0812">Transmembrane</keyword>